<evidence type="ECO:0008006" key="3">
    <source>
        <dbReference type="Google" id="ProtNLM"/>
    </source>
</evidence>
<organism evidence="1 2">
    <name type="scientific">Frigidibacter albus</name>
    <dbReference type="NCBI Taxonomy" id="1465486"/>
    <lineage>
        <taxon>Bacteria</taxon>
        <taxon>Pseudomonadati</taxon>
        <taxon>Pseudomonadota</taxon>
        <taxon>Alphaproteobacteria</taxon>
        <taxon>Rhodobacterales</taxon>
        <taxon>Paracoccaceae</taxon>
        <taxon>Frigidibacter</taxon>
    </lineage>
</organism>
<dbReference type="Gene3D" id="3.40.50.10320">
    <property type="entry name" value="LmbE-like"/>
    <property type="match status" value="1"/>
</dbReference>
<dbReference type="InterPro" id="IPR003737">
    <property type="entry name" value="GlcNAc_PI_deacetylase-related"/>
</dbReference>
<dbReference type="Pfam" id="PF02585">
    <property type="entry name" value="PIG-L"/>
    <property type="match status" value="1"/>
</dbReference>
<dbReference type="SUPFAM" id="SSF102588">
    <property type="entry name" value="LmbE-like"/>
    <property type="match status" value="1"/>
</dbReference>
<evidence type="ECO:0000313" key="1">
    <source>
        <dbReference type="EMBL" id="MZQ91219.1"/>
    </source>
</evidence>
<proteinExistence type="predicted"/>
<protein>
    <recommendedName>
        <fullName evidence="3">PIG-L family deacetylase</fullName>
    </recommendedName>
</protein>
<dbReference type="Proteomes" id="UP000477083">
    <property type="component" value="Unassembled WGS sequence"/>
</dbReference>
<dbReference type="RefSeq" id="WP_161348601.1">
    <property type="nucleotide sequence ID" value="NZ_BMGW01000020.1"/>
</dbReference>
<name>A0A6L8VPE0_9RHOB</name>
<accession>A0A6L8VPE0</accession>
<dbReference type="PANTHER" id="PTHR12993">
    <property type="entry name" value="N-ACETYLGLUCOSAMINYL-PHOSPHATIDYLINOSITOL DE-N-ACETYLASE-RELATED"/>
    <property type="match status" value="1"/>
</dbReference>
<gene>
    <name evidence="1" type="ORF">GS660_19195</name>
</gene>
<dbReference type="AlphaFoldDB" id="A0A6L8VPE0"/>
<dbReference type="EMBL" id="WWNR01000019">
    <property type="protein sequence ID" value="MZQ91219.1"/>
    <property type="molecule type" value="Genomic_DNA"/>
</dbReference>
<dbReference type="OrthoDB" id="9790023at2"/>
<comment type="caution">
    <text evidence="1">The sequence shown here is derived from an EMBL/GenBank/DDBJ whole genome shotgun (WGS) entry which is preliminary data.</text>
</comment>
<reference evidence="1 2" key="1">
    <citation type="submission" date="2020-01" db="EMBL/GenBank/DDBJ databases">
        <title>Frigidibacter albus SP32T (=CGMCC 1.13995T).</title>
        <authorList>
            <person name="Liao X."/>
        </authorList>
    </citation>
    <scope>NUCLEOTIDE SEQUENCE [LARGE SCALE GENOMIC DNA]</scope>
    <source>
        <strain evidence="1 2">SP32</strain>
    </source>
</reference>
<evidence type="ECO:0000313" key="2">
    <source>
        <dbReference type="Proteomes" id="UP000477083"/>
    </source>
</evidence>
<keyword evidence="2" id="KW-1185">Reference proteome</keyword>
<sequence length="201" mass="21783">MRGNLLRSLQDARPATAEMLIGGRSSLVVVAPHPDDETLGCGATLSEASRIGLDCSVICVTDGSRSHPASRDWPAARLAEERRRELLAAVGRLAPGAEVHWLGHPDCAAPEGEDAARQIGALIPRDALVLGPWIQDPHIDHERTAQLLRLLGSERLDLRFLDYPIWGRFREDGEVPADIWTLLARDAEGVKRAALTLTAAA</sequence>
<dbReference type="InterPro" id="IPR024078">
    <property type="entry name" value="LmbE-like_dom_sf"/>
</dbReference>
<dbReference type="GO" id="GO:0016811">
    <property type="term" value="F:hydrolase activity, acting on carbon-nitrogen (but not peptide) bonds, in linear amides"/>
    <property type="evidence" value="ECO:0007669"/>
    <property type="project" value="TreeGrafter"/>
</dbReference>
<dbReference type="PANTHER" id="PTHR12993:SF29">
    <property type="entry name" value="BLR3841 PROTEIN"/>
    <property type="match status" value="1"/>
</dbReference>